<organism evidence="1 2">
    <name type="scientific">Alteribacillus bidgolensis</name>
    <dbReference type="NCBI Taxonomy" id="930129"/>
    <lineage>
        <taxon>Bacteria</taxon>
        <taxon>Bacillati</taxon>
        <taxon>Bacillota</taxon>
        <taxon>Bacilli</taxon>
        <taxon>Bacillales</taxon>
        <taxon>Bacillaceae</taxon>
        <taxon>Alteribacillus</taxon>
    </lineage>
</organism>
<proteinExistence type="predicted"/>
<sequence>MEAILYHQKIQQTQPKRTFSQWVLKNNKCHKKKTPADTLMGLILNKFGVM</sequence>
<name>A0A1G8PZ01_9BACI</name>
<gene>
    <name evidence="1" type="ORF">SAMN05216352_1173</name>
</gene>
<evidence type="ECO:0000313" key="1">
    <source>
        <dbReference type="EMBL" id="SDI97691.1"/>
    </source>
</evidence>
<evidence type="ECO:0000313" key="2">
    <source>
        <dbReference type="Proteomes" id="UP000199017"/>
    </source>
</evidence>
<dbReference type="Proteomes" id="UP000199017">
    <property type="component" value="Unassembled WGS sequence"/>
</dbReference>
<keyword evidence="2" id="KW-1185">Reference proteome</keyword>
<dbReference type="EMBL" id="FNDU01000017">
    <property type="protein sequence ID" value="SDI97691.1"/>
    <property type="molecule type" value="Genomic_DNA"/>
</dbReference>
<reference evidence="1 2" key="1">
    <citation type="submission" date="2016-10" db="EMBL/GenBank/DDBJ databases">
        <authorList>
            <person name="de Groot N.N."/>
        </authorList>
    </citation>
    <scope>NUCLEOTIDE SEQUENCE [LARGE SCALE GENOMIC DNA]</scope>
    <source>
        <strain evidence="2">P4B,CCM 7963,CECT 7998,DSM 25260,IBRC-M 10614,KCTC 13821</strain>
    </source>
</reference>
<dbReference type="RefSeq" id="WP_170032224.1">
    <property type="nucleotide sequence ID" value="NZ_FNDU01000017.1"/>
</dbReference>
<accession>A0A1G8PZ01</accession>
<dbReference type="AlphaFoldDB" id="A0A1G8PZ01"/>
<protein>
    <submittedName>
        <fullName evidence="1">Uncharacterized protein</fullName>
    </submittedName>
</protein>